<dbReference type="RefSeq" id="WP_261695429.1">
    <property type="nucleotide sequence ID" value="NZ_CP104694.1"/>
</dbReference>
<dbReference type="PANTHER" id="PTHR21248">
    <property type="entry name" value="CARDIOLIPIN SYNTHASE"/>
    <property type="match status" value="1"/>
</dbReference>
<evidence type="ECO:0000313" key="2">
    <source>
        <dbReference type="EMBL" id="UXI68469.1"/>
    </source>
</evidence>
<evidence type="ECO:0000313" key="3">
    <source>
        <dbReference type="Proteomes" id="UP001064632"/>
    </source>
</evidence>
<dbReference type="Pfam" id="PF13091">
    <property type="entry name" value="PLDc_2"/>
    <property type="match status" value="2"/>
</dbReference>
<name>A0ABY6BFD4_9GAMM</name>
<dbReference type="PROSITE" id="PS50035">
    <property type="entry name" value="PLD"/>
    <property type="match status" value="2"/>
</dbReference>
<dbReference type="Gene3D" id="3.30.870.10">
    <property type="entry name" value="Endonuclease Chain A"/>
    <property type="match status" value="2"/>
</dbReference>
<keyword evidence="3" id="KW-1185">Reference proteome</keyword>
<organism evidence="2 3">
    <name type="scientific">Tahibacter amnicola</name>
    <dbReference type="NCBI Taxonomy" id="2976241"/>
    <lineage>
        <taxon>Bacteria</taxon>
        <taxon>Pseudomonadati</taxon>
        <taxon>Pseudomonadota</taxon>
        <taxon>Gammaproteobacteria</taxon>
        <taxon>Lysobacterales</taxon>
        <taxon>Rhodanobacteraceae</taxon>
        <taxon>Tahibacter</taxon>
    </lineage>
</organism>
<feature type="domain" description="PLD phosphodiesterase" evidence="1">
    <location>
        <begin position="462"/>
        <end position="489"/>
    </location>
</feature>
<dbReference type="PANTHER" id="PTHR21248:SF12">
    <property type="entry name" value="CARDIOLIPIN SYNTHASE C"/>
    <property type="match status" value="1"/>
</dbReference>
<dbReference type="EMBL" id="CP104694">
    <property type="protein sequence ID" value="UXI68469.1"/>
    <property type="molecule type" value="Genomic_DNA"/>
</dbReference>
<sequence>MRLFSLRLSCLCPGGMIVLLLALLLLQGCALSRDRVRRAEAVIQAQVDRKDHCGSADHCASDTPLRRLIDQAGAGSSDTAPVHFANILDRGAESLALRIHLIRSARASIDTQTFIFSQDDAGYLVLDELIKAARRGVRVRILADQLFSLGDSTLLSQVAGAHVNLEIRLYNPAFDKAATPPLEFAANLLCCFFQFNQRMHNKLLLVDGVIGIAGGRNYENRYFDWDEAYDYRDRDVMVTGPVAGRQMLQSFELFWVHPRTRTMAQLKDVNRRLLSDSPLPGAWAPPAWENAPRVEALSAKADDTAWISQAFVDTAFRVGTVDYFSDSPNKPIQPDNHADQELTRRIITLLKGAQQEIIVQTPYLVISRPARRVFRELHESNPQLRVVVSTNSLAATDAFYVYALYHKYRKRYIKRFGFEIFEFRPFPAHAPELVADYARLSGRDGDTGRGRFDPAPVKRGGVRMGIHAKSFVIDGRISLIGSHNFDPRSDNYNTESGFIIADEAFSTALRASILRDTEPGNSWTVAKRPRPRLVEGVNDAIADLSAALPVFDIWPFRYATSFELKPGCQPLRSTDPRFYECYEPVGDFPEVALPLKSIYTRIVTAFGAGLVGIL</sequence>
<accession>A0ABY6BFD4</accession>
<dbReference type="SUPFAM" id="SSF56024">
    <property type="entry name" value="Phospholipase D/nuclease"/>
    <property type="match status" value="2"/>
</dbReference>
<dbReference type="CDD" id="cd09111">
    <property type="entry name" value="PLDc_ymdC_like_1"/>
    <property type="match status" value="1"/>
</dbReference>
<dbReference type="InterPro" id="IPR025202">
    <property type="entry name" value="PLD-like_dom"/>
</dbReference>
<reference evidence="2" key="1">
    <citation type="submission" date="2022-09" db="EMBL/GenBank/DDBJ databases">
        <title>Tahibacter sp. nov., isolated from a fresh water.</title>
        <authorList>
            <person name="Baek J.H."/>
            <person name="Lee J.K."/>
            <person name="Kim J.M."/>
            <person name="Jeon C.O."/>
        </authorList>
    </citation>
    <scope>NUCLEOTIDE SEQUENCE</scope>
    <source>
        <strain evidence="2">W38</strain>
    </source>
</reference>
<proteinExistence type="predicted"/>
<dbReference type="CDD" id="cd09113">
    <property type="entry name" value="PLDc_ymdC_like_2"/>
    <property type="match status" value="1"/>
</dbReference>
<gene>
    <name evidence="2" type="ORF">N4264_02110</name>
</gene>
<dbReference type="InterPro" id="IPR001736">
    <property type="entry name" value="PLipase_D/transphosphatidylase"/>
</dbReference>
<dbReference type="Proteomes" id="UP001064632">
    <property type="component" value="Chromosome"/>
</dbReference>
<protein>
    <submittedName>
        <fullName evidence="2">Phospholipase D family protein</fullName>
    </submittedName>
</protein>
<dbReference type="PROSITE" id="PS51257">
    <property type="entry name" value="PROKAR_LIPOPROTEIN"/>
    <property type="match status" value="1"/>
</dbReference>
<evidence type="ECO:0000259" key="1">
    <source>
        <dbReference type="PROSITE" id="PS50035"/>
    </source>
</evidence>
<feature type="domain" description="PLD phosphodiesterase" evidence="1">
    <location>
        <begin position="195"/>
        <end position="222"/>
    </location>
</feature>
<dbReference type="SMART" id="SM00155">
    <property type="entry name" value="PLDc"/>
    <property type="match status" value="2"/>
</dbReference>